<protein>
    <recommendedName>
        <fullName evidence="11">Spindle pole body component</fullName>
    </recommendedName>
</protein>
<feature type="compositionally biased region" description="Low complexity" evidence="6">
    <location>
        <begin position="13"/>
        <end position="52"/>
    </location>
</feature>
<dbReference type="Pfam" id="PF17681">
    <property type="entry name" value="GCP_N_terminal"/>
    <property type="match status" value="1"/>
</dbReference>
<accession>A0A2A9NJB3</accession>
<evidence type="ECO:0000259" key="7">
    <source>
        <dbReference type="Pfam" id="PF04130"/>
    </source>
</evidence>
<keyword evidence="10" id="KW-1185">Reference proteome</keyword>
<evidence type="ECO:0000256" key="5">
    <source>
        <dbReference type="ARBA" id="ARBA00023212"/>
    </source>
</evidence>
<evidence type="ECO:0000256" key="1">
    <source>
        <dbReference type="ARBA" id="ARBA00004245"/>
    </source>
</evidence>
<evidence type="ECO:0000256" key="4">
    <source>
        <dbReference type="ARBA" id="ARBA00022701"/>
    </source>
</evidence>
<dbReference type="Gene3D" id="1.20.120.1900">
    <property type="entry name" value="Gamma-tubulin complex, C-terminal domain"/>
    <property type="match status" value="1"/>
</dbReference>
<feature type="region of interest" description="Disordered" evidence="6">
    <location>
        <begin position="1"/>
        <end position="67"/>
    </location>
</feature>
<keyword evidence="3" id="KW-0963">Cytoplasm</keyword>
<evidence type="ECO:0000256" key="6">
    <source>
        <dbReference type="SAM" id="MobiDB-lite"/>
    </source>
</evidence>
<dbReference type="AlphaFoldDB" id="A0A2A9NJB3"/>
<feature type="region of interest" description="Disordered" evidence="6">
    <location>
        <begin position="268"/>
        <end position="287"/>
    </location>
</feature>
<dbReference type="Proteomes" id="UP000242287">
    <property type="component" value="Unassembled WGS sequence"/>
</dbReference>
<dbReference type="GO" id="GO:0031122">
    <property type="term" value="P:cytoplasmic microtubule organization"/>
    <property type="evidence" value="ECO:0007669"/>
    <property type="project" value="TreeGrafter"/>
</dbReference>
<dbReference type="CDD" id="cd22572">
    <property type="entry name" value="GCP5_NTD"/>
    <property type="match status" value="1"/>
</dbReference>
<dbReference type="InterPro" id="IPR007259">
    <property type="entry name" value="GCP"/>
</dbReference>
<evidence type="ECO:0000313" key="10">
    <source>
        <dbReference type="Proteomes" id="UP000242287"/>
    </source>
</evidence>
<comment type="similarity">
    <text evidence="2">Belongs to the TUBGCP family.</text>
</comment>
<dbReference type="GO" id="GO:0000922">
    <property type="term" value="C:spindle pole"/>
    <property type="evidence" value="ECO:0007669"/>
    <property type="project" value="InterPro"/>
</dbReference>
<feature type="domain" description="Gamma tubulin complex component C-terminal" evidence="7">
    <location>
        <begin position="789"/>
        <end position="1069"/>
    </location>
</feature>
<dbReference type="Pfam" id="PF04130">
    <property type="entry name" value="GCP_C_terminal"/>
    <property type="match status" value="1"/>
</dbReference>
<sequence>MPPSTSHLERRPASSASLRPPSSASIQRPSSSLSLRPRSSSSAVSTSRPQSRVARRPSSRHGNRQRLFPLAQALITQITGLSEKGTPNDPDGEQFRAAVEFVVKNLETTTVNKGAVSVDMKVMDEQIHGHAFKARINSNDALSEAILAAYKKIKTSAAQNKDLDKEIKMYRLPDHLQLLVQLSRPPSASTLAFAEHYVHELKNPPPAPKSLTWADILAEEPFEGEHWEGVYGLPPGSIRGNTNGATTDDWDSTPSLSPLESDLELDDAELTDSPSAPDIIGLPSHDEKRKPIVEEVIGQRLRPKFHTDADKQALENMKTRQYWREDWKSDANIEKEFDLKDTSTLGPMLNRLHPQPTSKYNYYMSKDAPLYHERYISEYDAVREVFMALEGRNNMLFCWKDDTYKTTSSTPRLAHLSIASQNSILTSLAQLASTIQTLRYFCSKVLANTHHPSFENGTGLSTVTISRTIEAFADAVDAEVRNFDSWCASQEEDMCRALNGVYSDDEPSTGLVVSLLHTEKSVRDKFGVAFDVLLNVIRNVVPEMVQPEGVDRRHSVRHRTKSPAVVMAALMDTLFVRVQEHIERGEEADIETGSVLMRVLVQAVEPVWDMIGNWLRDGMGLGLGTGAANEGSLDDEFFIESSGLGVGMMGMGLLDPDFWRDGYSLREGAELSITEHAKQGTTMKAIPMFLEHVAEPVLSAGKAVGLLRALGISSSMDGQDQWSSFNSLVGSEGTSFEPRQSENMALKPVERLFSVSVDTLSRLIYDALAPRCDAAGALLAKVLVEDCNLWGHLGAIEDLFFMRRGDAMSHFTDLVFAKMDIQQSWGDFHFLNTAFADVVAASISTGHQAQWIRPSLVRLSYRNNGNRERERSIEVTVKALDSLSVDYAVPFPLTYIFQPRVVQLYCDIFIFLMQIKRAKTTLERILVRGSAAGYELKPFYAMRSRLSWFVNTFLNFLTTNAIHTEVLVFHDKLRNAKSLDEVIQLHQVHLERVYYQCFLDSKTSNLYRAILSIMDMSIHFSGLFVAFAGDTTMTHDVSRQSISMRRHRSRRLKRQRRNVIGFAQFLNDVEYSSSSNDDDGDDVEDVGVPETSVSMIASSVSIAEGNSMMHLDKLSGELDELVRFVRRGVETLANNSAEVSSSVFGILAFALEDWDL</sequence>
<dbReference type="GO" id="GO:0051011">
    <property type="term" value="F:microtubule minus-end binding"/>
    <property type="evidence" value="ECO:0007669"/>
    <property type="project" value="TreeGrafter"/>
</dbReference>
<reference evidence="9 10" key="1">
    <citation type="submission" date="2014-02" db="EMBL/GenBank/DDBJ databases">
        <title>Transposable element dynamics among asymbiotic and ectomycorrhizal Amanita fungi.</title>
        <authorList>
            <consortium name="DOE Joint Genome Institute"/>
            <person name="Hess J."/>
            <person name="Skrede I."/>
            <person name="Wolfe B."/>
            <person name="LaButti K."/>
            <person name="Ohm R.A."/>
            <person name="Grigoriev I.V."/>
            <person name="Pringle A."/>
        </authorList>
    </citation>
    <scope>NUCLEOTIDE SEQUENCE [LARGE SCALE GENOMIC DNA]</scope>
    <source>
        <strain evidence="9 10">SKay4041</strain>
    </source>
</reference>
<dbReference type="GO" id="GO:0000930">
    <property type="term" value="C:gamma-tubulin complex"/>
    <property type="evidence" value="ECO:0007669"/>
    <property type="project" value="TreeGrafter"/>
</dbReference>
<evidence type="ECO:0000259" key="8">
    <source>
        <dbReference type="Pfam" id="PF17681"/>
    </source>
</evidence>
<dbReference type="GO" id="GO:0043015">
    <property type="term" value="F:gamma-tubulin binding"/>
    <property type="evidence" value="ECO:0007669"/>
    <property type="project" value="InterPro"/>
</dbReference>
<dbReference type="PANTHER" id="PTHR19302:SF33">
    <property type="entry name" value="GAMMA-TUBULIN COMPLEX COMPONENT 5"/>
    <property type="match status" value="1"/>
</dbReference>
<name>A0A2A9NJB3_9AGAR</name>
<evidence type="ECO:0000313" key="9">
    <source>
        <dbReference type="EMBL" id="PFH47800.1"/>
    </source>
</evidence>
<evidence type="ECO:0000256" key="3">
    <source>
        <dbReference type="ARBA" id="ARBA00022490"/>
    </source>
</evidence>
<dbReference type="PANTHER" id="PTHR19302">
    <property type="entry name" value="GAMMA TUBULIN COMPLEX PROTEIN"/>
    <property type="match status" value="1"/>
</dbReference>
<organism evidence="9 10">
    <name type="scientific">Amanita thiersii Skay4041</name>
    <dbReference type="NCBI Taxonomy" id="703135"/>
    <lineage>
        <taxon>Eukaryota</taxon>
        <taxon>Fungi</taxon>
        <taxon>Dikarya</taxon>
        <taxon>Basidiomycota</taxon>
        <taxon>Agaricomycotina</taxon>
        <taxon>Agaricomycetes</taxon>
        <taxon>Agaricomycetidae</taxon>
        <taxon>Agaricales</taxon>
        <taxon>Pluteineae</taxon>
        <taxon>Amanitaceae</taxon>
        <taxon>Amanita</taxon>
    </lineage>
</organism>
<feature type="domain" description="Gamma tubulin complex component protein N-terminal" evidence="8">
    <location>
        <begin position="382"/>
        <end position="724"/>
    </location>
</feature>
<keyword evidence="4" id="KW-0493">Microtubule</keyword>
<evidence type="ECO:0000256" key="2">
    <source>
        <dbReference type="ARBA" id="ARBA00010337"/>
    </source>
</evidence>
<evidence type="ECO:0008006" key="11">
    <source>
        <dbReference type="Google" id="ProtNLM"/>
    </source>
</evidence>
<dbReference type="InterPro" id="IPR059169">
    <property type="entry name" value="GCP5_N_ext"/>
</dbReference>
<dbReference type="GO" id="GO:0007020">
    <property type="term" value="P:microtubule nucleation"/>
    <property type="evidence" value="ECO:0007669"/>
    <property type="project" value="InterPro"/>
</dbReference>
<keyword evidence="5" id="KW-0206">Cytoskeleton</keyword>
<dbReference type="EMBL" id="KZ302091">
    <property type="protein sequence ID" value="PFH47800.1"/>
    <property type="molecule type" value="Genomic_DNA"/>
</dbReference>
<feature type="region of interest" description="Disordered" evidence="6">
    <location>
        <begin position="236"/>
        <end position="260"/>
    </location>
</feature>
<dbReference type="GO" id="GO:0005874">
    <property type="term" value="C:microtubule"/>
    <property type="evidence" value="ECO:0007669"/>
    <property type="project" value="UniProtKB-KW"/>
</dbReference>
<dbReference type="GO" id="GO:0051321">
    <property type="term" value="P:meiotic cell cycle"/>
    <property type="evidence" value="ECO:0007669"/>
    <property type="project" value="TreeGrafter"/>
</dbReference>
<dbReference type="InterPro" id="IPR041470">
    <property type="entry name" value="GCP_N"/>
</dbReference>
<feature type="compositionally biased region" description="Basic residues" evidence="6">
    <location>
        <begin position="53"/>
        <end position="64"/>
    </location>
</feature>
<dbReference type="GO" id="GO:0005816">
    <property type="term" value="C:spindle pole body"/>
    <property type="evidence" value="ECO:0007669"/>
    <property type="project" value="UniProtKB-ARBA"/>
</dbReference>
<comment type="subcellular location">
    <subcellularLocation>
        <location evidence="1">Cytoplasm</location>
        <location evidence="1">Cytoskeleton</location>
    </subcellularLocation>
</comment>
<proteinExistence type="inferred from homology"/>
<gene>
    <name evidence="9" type="ORF">AMATHDRAFT_6396</name>
</gene>
<dbReference type="InterPro" id="IPR042241">
    <property type="entry name" value="GCP_C_sf"/>
</dbReference>
<dbReference type="InterPro" id="IPR040457">
    <property type="entry name" value="GCP_C"/>
</dbReference>
<dbReference type="OrthoDB" id="66546at2759"/>
<dbReference type="GO" id="GO:0051225">
    <property type="term" value="P:spindle assembly"/>
    <property type="evidence" value="ECO:0007669"/>
    <property type="project" value="TreeGrafter"/>
</dbReference>
<dbReference type="STRING" id="703135.A0A2A9NJB3"/>
<dbReference type="GO" id="GO:0000278">
    <property type="term" value="P:mitotic cell cycle"/>
    <property type="evidence" value="ECO:0007669"/>
    <property type="project" value="TreeGrafter"/>
</dbReference>